<evidence type="ECO:0000256" key="5">
    <source>
        <dbReference type="SAM" id="MobiDB-lite"/>
    </source>
</evidence>
<dbReference type="SUPFAM" id="SSF109715">
    <property type="entry name" value="DEK C-terminal domain"/>
    <property type="match status" value="1"/>
</dbReference>
<accession>A0A158QXE3</accession>
<feature type="compositionally biased region" description="Basic residues" evidence="5">
    <location>
        <begin position="257"/>
        <end position="276"/>
    </location>
</feature>
<proteinExistence type="predicted"/>
<evidence type="ECO:0000259" key="6">
    <source>
        <dbReference type="PROSITE" id="PS51998"/>
    </source>
</evidence>
<feature type="compositionally biased region" description="Basic residues" evidence="5">
    <location>
        <begin position="359"/>
        <end position="372"/>
    </location>
</feature>
<dbReference type="PANTHER" id="PTHR13468">
    <property type="entry name" value="DEK PROTEIN"/>
    <property type="match status" value="1"/>
</dbReference>
<dbReference type="InterPro" id="IPR014876">
    <property type="entry name" value="DEK_C"/>
</dbReference>
<dbReference type="EMBL" id="UYSL01019823">
    <property type="protein sequence ID" value="VDL70287.1"/>
    <property type="molecule type" value="Genomic_DNA"/>
</dbReference>
<keyword evidence="4" id="KW-0539">Nucleus</keyword>
<feature type="region of interest" description="Disordered" evidence="5">
    <location>
        <begin position="1"/>
        <end position="111"/>
    </location>
</feature>
<feature type="region of interest" description="Disordered" evidence="5">
    <location>
        <begin position="255"/>
        <end position="416"/>
    </location>
</feature>
<dbReference type="PANTHER" id="PTHR13468:SF1">
    <property type="entry name" value="PROTEIN DEK"/>
    <property type="match status" value="1"/>
</dbReference>
<dbReference type="GO" id="GO:0006325">
    <property type="term" value="P:chromatin organization"/>
    <property type="evidence" value="ECO:0007669"/>
    <property type="project" value="UniProtKB-KW"/>
</dbReference>
<dbReference type="OMA" id="WHENEDK"/>
<feature type="compositionally biased region" description="Basic and acidic residues" evidence="5">
    <location>
        <begin position="30"/>
        <end position="82"/>
    </location>
</feature>
<feature type="domain" description="DEK-C" evidence="6">
    <location>
        <begin position="412"/>
        <end position="468"/>
    </location>
</feature>
<protein>
    <submittedName>
        <fullName evidence="9">Protein DEK (inferred by orthology to a human protein)</fullName>
    </submittedName>
</protein>
<dbReference type="Gene3D" id="1.10.10.60">
    <property type="entry name" value="Homeodomain-like"/>
    <property type="match status" value="1"/>
</dbReference>
<comment type="subcellular location">
    <subcellularLocation>
        <location evidence="1">Nucleus</location>
    </subcellularLocation>
</comment>
<feature type="compositionally biased region" description="Basic and acidic residues" evidence="5">
    <location>
        <begin position="277"/>
        <end position="286"/>
    </location>
</feature>
<dbReference type="GO" id="GO:0042393">
    <property type="term" value="F:histone binding"/>
    <property type="evidence" value="ECO:0007669"/>
    <property type="project" value="TreeGrafter"/>
</dbReference>
<feature type="compositionally biased region" description="Basic and acidic residues" evidence="5">
    <location>
        <begin position="304"/>
        <end position="317"/>
    </location>
</feature>
<gene>
    <name evidence="7" type="ORF">NBR_LOCUS6698</name>
</gene>
<dbReference type="Proteomes" id="UP000271162">
    <property type="component" value="Unassembled WGS sequence"/>
</dbReference>
<dbReference type="PROSITE" id="PS51998">
    <property type="entry name" value="DEK_C"/>
    <property type="match status" value="1"/>
</dbReference>
<dbReference type="InterPro" id="IPR044198">
    <property type="entry name" value="DEK"/>
</dbReference>
<dbReference type="GO" id="GO:0005634">
    <property type="term" value="C:nucleus"/>
    <property type="evidence" value="ECO:0007669"/>
    <property type="project" value="UniProtKB-SubCell"/>
</dbReference>
<dbReference type="WBParaSite" id="NBR_0000669701-mRNA-1">
    <property type="protein sequence ID" value="NBR_0000669701-mRNA-1"/>
    <property type="gene ID" value="NBR_0000669701"/>
</dbReference>
<keyword evidence="8" id="KW-1185">Reference proteome</keyword>
<evidence type="ECO:0000313" key="9">
    <source>
        <dbReference type="WBParaSite" id="NBR_0000669701-mRNA-1"/>
    </source>
</evidence>
<organism evidence="9">
    <name type="scientific">Nippostrongylus brasiliensis</name>
    <name type="common">Rat hookworm</name>
    <dbReference type="NCBI Taxonomy" id="27835"/>
    <lineage>
        <taxon>Eukaryota</taxon>
        <taxon>Metazoa</taxon>
        <taxon>Ecdysozoa</taxon>
        <taxon>Nematoda</taxon>
        <taxon>Chromadorea</taxon>
        <taxon>Rhabditida</taxon>
        <taxon>Rhabditina</taxon>
        <taxon>Rhabditomorpha</taxon>
        <taxon>Strongyloidea</taxon>
        <taxon>Heligmosomidae</taxon>
        <taxon>Nippostrongylus</taxon>
    </lineage>
</organism>
<dbReference type="STRING" id="27835.A0A158QXE3"/>
<evidence type="ECO:0000313" key="8">
    <source>
        <dbReference type="Proteomes" id="UP000271162"/>
    </source>
</evidence>
<dbReference type="GO" id="GO:0003677">
    <property type="term" value="F:DNA binding"/>
    <property type="evidence" value="ECO:0007669"/>
    <property type="project" value="UniProtKB-KW"/>
</dbReference>
<reference evidence="7 8" key="2">
    <citation type="submission" date="2018-11" db="EMBL/GenBank/DDBJ databases">
        <authorList>
            <consortium name="Pathogen Informatics"/>
        </authorList>
    </citation>
    <scope>NUCLEOTIDE SEQUENCE [LARGE SCALE GENOMIC DNA]</scope>
</reference>
<dbReference type="Pfam" id="PF08766">
    <property type="entry name" value="DEK_C"/>
    <property type="match status" value="1"/>
</dbReference>
<evidence type="ECO:0000256" key="2">
    <source>
        <dbReference type="ARBA" id="ARBA00022853"/>
    </source>
</evidence>
<evidence type="ECO:0000256" key="4">
    <source>
        <dbReference type="ARBA" id="ARBA00023242"/>
    </source>
</evidence>
<evidence type="ECO:0000256" key="3">
    <source>
        <dbReference type="ARBA" id="ARBA00023125"/>
    </source>
</evidence>
<dbReference type="GO" id="GO:2000779">
    <property type="term" value="P:regulation of double-strand break repair"/>
    <property type="evidence" value="ECO:0007669"/>
    <property type="project" value="TreeGrafter"/>
</dbReference>
<name>A0A158QXE3_NIPBR</name>
<feature type="compositionally biased region" description="Acidic residues" evidence="5">
    <location>
        <begin position="83"/>
        <end position="102"/>
    </location>
</feature>
<keyword evidence="2" id="KW-0156">Chromatin regulator</keyword>
<dbReference type="AlphaFoldDB" id="A0A158QXE3"/>
<sequence>MECDEGAKIQSAPEEVKSESMETEAEQGDIAEKAADQSGEKKEENNEEAKEATPKKETPRKESPKKETPKESLKKETPKKEEEGDAEDEEDAESDGEADDEQGEAKKGLFDMPLEVEGKRERHKVERITISTSPTKKSAHAVPMGNGVPLGSMHKVLYGTTGKSTTMKREIRKFTGFGFAENSPEFNKKVALLSKLTVDQLKFIRNVLGLHFSGGSGKEAMASSQRTFKDLEKNFIRTVTTIMVFLMKTVDHERAVRGAKKRKSTAQTPKAKRVRKSKGDDEIKSDSDDDENDEDDDDEEEEEEKQKEKKKEKEKPAAKTPKKAAAEKEKPAAKTPKKRQSNAKEAKVDTDSDASAEVKKKRRTTKTPKKVAKAPSSSDSDTKKKSKNTSKKDSDDDTSSSTSQEPPIEEEKPTEKELVTVIEELLSEVDLSQVSMKQMCQAVIEKFPGTNLGSRVDFLKGKIKHCLATK</sequence>
<feature type="compositionally biased region" description="Acidic residues" evidence="5">
    <location>
        <begin position="287"/>
        <end position="303"/>
    </location>
</feature>
<evidence type="ECO:0000256" key="1">
    <source>
        <dbReference type="ARBA" id="ARBA00004123"/>
    </source>
</evidence>
<evidence type="ECO:0000313" key="7">
    <source>
        <dbReference type="EMBL" id="VDL70287.1"/>
    </source>
</evidence>
<reference evidence="9" key="1">
    <citation type="submission" date="2016-04" db="UniProtKB">
        <authorList>
            <consortium name="WormBaseParasite"/>
        </authorList>
    </citation>
    <scope>IDENTIFICATION</scope>
</reference>
<keyword evidence="3" id="KW-0238">DNA-binding</keyword>